<evidence type="ECO:0000259" key="6">
    <source>
        <dbReference type="SMART" id="SM00385"/>
    </source>
</evidence>
<dbReference type="SMART" id="SM01332">
    <property type="entry name" value="Cyclin_C"/>
    <property type="match status" value="1"/>
</dbReference>
<evidence type="ECO:0000256" key="4">
    <source>
        <dbReference type="RuleBase" id="RU000383"/>
    </source>
</evidence>
<keyword evidence="9" id="KW-1185">Reference proteome</keyword>
<dbReference type="InterPro" id="IPR036915">
    <property type="entry name" value="Cyclin-like_sf"/>
</dbReference>
<keyword evidence="2 4" id="KW-0195">Cyclin</keyword>
<dbReference type="GO" id="GO:0005634">
    <property type="term" value="C:nucleus"/>
    <property type="evidence" value="ECO:0007669"/>
    <property type="project" value="UniProtKB-ARBA"/>
</dbReference>
<organism evidence="8 9">
    <name type="scientific">Cloeon dipterum</name>
    <dbReference type="NCBI Taxonomy" id="197152"/>
    <lineage>
        <taxon>Eukaryota</taxon>
        <taxon>Metazoa</taxon>
        <taxon>Ecdysozoa</taxon>
        <taxon>Arthropoda</taxon>
        <taxon>Hexapoda</taxon>
        <taxon>Insecta</taxon>
        <taxon>Pterygota</taxon>
        <taxon>Palaeoptera</taxon>
        <taxon>Ephemeroptera</taxon>
        <taxon>Pisciforma</taxon>
        <taxon>Baetidae</taxon>
        <taxon>Cloeon</taxon>
    </lineage>
</organism>
<dbReference type="SMART" id="SM00385">
    <property type="entry name" value="CYCLIN"/>
    <property type="match status" value="2"/>
</dbReference>
<sequence length="478" mass="53309">MADVVARRPLRLTRRTAQTDLENAENALTKNANVVRKAAPVQHVRSTLGVIGNKKATAQMVNVGKGGLGVSKQINATKEKPVLVKPKVTGKPAEQKTGLPVRDKKQAVPPIAGTTKPGVIRRIANVLSTQNAQPEAKPNKVTLATAPKPRIAVKPTVKPKPGRVEAQGSQPDVSGFSQEEKAKLEKLNKVDSEDAQYVAIYVQDIYSYMRQLEVVYSIPEAYVKQCKFMTNLMRATVVDWLVGVHRQFKLMPETLYLTVSIFDRYMLTALATPKSQLQLVGVTSLLIASKFEEIMCPTIADCVYVTDNTYTKKQVVEMESKILGGLAFSIGRPLPLQFLRRYTMVSDASYEEHCTAKYFMELQLVRHEMCHVRPSLQAAAALCLSLLVNLDQDLYDEYKLADKSPSDTLKRLWSPPLHYFSGFSFAEVEQAVKQLALVVLKGHSSNLQNVRKKYSTKSMSEMSQFVEGHLDRIKSIRE</sequence>
<evidence type="ECO:0000256" key="5">
    <source>
        <dbReference type="SAM" id="MobiDB-lite"/>
    </source>
</evidence>
<feature type="domain" description="Cyclin C-terminal" evidence="7">
    <location>
        <begin position="333"/>
        <end position="468"/>
    </location>
</feature>
<dbReference type="InterPro" id="IPR039361">
    <property type="entry name" value="Cyclin"/>
</dbReference>
<protein>
    <recommendedName>
        <fullName evidence="10">Cyclin N-terminal domain-containing protein</fullName>
    </recommendedName>
</protein>
<dbReference type="FunFam" id="1.10.472.10:FF:000001">
    <property type="entry name" value="G2/mitotic-specific cyclin"/>
    <property type="match status" value="1"/>
</dbReference>
<feature type="region of interest" description="Disordered" evidence="5">
    <location>
        <begin position="158"/>
        <end position="178"/>
    </location>
</feature>
<accession>A0A8S1D659</accession>
<dbReference type="InterPro" id="IPR048258">
    <property type="entry name" value="Cyclins_cyclin-box"/>
</dbReference>
<dbReference type="Pfam" id="PF02984">
    <property type="entry name" value="Cyclin_C"/>
    <property type="match status" value="1"/>
</dbReference>
<dbReference type="GO" id="GO:0016538">
    <property type="term" value="F:cyclin-dependent protein serine/threonine kinase regulator activity"/>
    <property type="evidence" value="ECO:0007669"/>
    <property type="project" value="InterPro"/>
</dbReference>
<dbReference type="InterPro" id="IPR004367">
    <property type="entry name" value="Cyclin_C-dom"/>
</dbReference>
<dbReference type="CDD" id="cd20507">
    <property type="entry name" value="CYCLIN_CCNB1-like_rpt1"/>
    <property type="match status" value="1"/>
</dbReference>
<name>A0A8S1D659_9INSE</name>
<evidence type="ECO:0000259" key="7">
    <source>
        <dbReference type="SMART" id="SM01332"/>
    </source>
</evidence>
<dbReference type="InterPro" id="IPR046965">
    <property type="entry name" value="Cyclin_A/B-like"/>
</dbReference>
<comment type="caution">
    <text evidence="8">The sequence shown here is derived from an EMBL/GenBank/DDBJ whole genome shotgun (WGS) entry which is preliminary data.</text>
</comment>
<dbReference type="PANTHER" id="PTHR10177">
    <property type="entry name" value="CYCLINS"/>
    <property type="match status" value="1"/>
</dbReference>
<keyword evidence="3" id="KW-0131">Cell cycle</keyword>
<dbReference type="Proteomes" id="UP000494165">
    <property type="component" value="Unassembled WGS sequence"/>
</dbReference>
<reference evidence="8 9" key="1">
    <citation type="submission" date="2020-04" db="EMBL/GenBank/DDBJ databases">
        <authorList>
            <person name="Alioto T."/>
            <person name="Alioto T."/>
            <person name="Gomez Garrido J."/>
        </authorList>
    </citation>
    <scope>NUCLEOTIDE SEQUENCE [LARGE SCALE GENOMIC DNA]</scope>
</reference>
<evidence type="ECO:0000256" key="1">
    <source>
        <dbReference type="ARBA" id="ARBA00022618"/>
    </source>
</evidence>
<feature type="compositionally biased region" description="Polar residues" evidence="5">
    <location>
        <begin position="167"/>
        <end position="177"/>
    </location>
</feature>
<evidence type="ECO:0008006" key="10">
    <source>
        <dbReference type="Google" id="ProtNLM"/>
    </source>
</evidence>
<dbReference type="Pfam" id="PF00134">
    <property type="entry name" value="Cyclin_N"/>
    <property type="match status" value="1"/>
</dbReference>
<dbReference type="OrthoDB" id="5590282at2759"/>
<feature type="domain" description="Cyclin-like" evidence="6">
    <location>
        <begin position="239"/>
        <end position="324"/>
    </location>
</feature>
<dbReference type="GO" id="GO:0051301">
    <property type="term" value="P:cell division"/>
    <property type="evidence" value="ECO:0007669"/>
    <property type="project" value="UniProtKB-KW"/>
</dbReference>
<dbReference type="SUPFAM" id="SSF47954">
    <property type="entry name" value="Cyclin-like"/>
    <property type="match status" value="2"/>
</dbReference>
<dbReference type="AlphaFoldDB" id="A0A8S1D659"/>
<evidence type="ECO:0000313" key="8">
    <source>
        <dbReference type="EMBL" id="CAB3376987.1"/>
    </source>
</evidence>
<evidence type="ECO:0000256" key="2">
    <source>
        <dbReference type="ARBA" id="ARBA00023127"/>
    </source>
</evidence>
<dbReference type="InterPro" id="IPR013763">
    <property type="entry name" value="Cyclin-like_dom"/>
</dbReference>
<dbReference type="PROSITE" id="PS00292">
    <property type="entry name" value="CYCLINS"/>
    <property type="match status" value="1"/>
</dbReference>
<keyword evidence="1" id="KW-0132">Cell division</keyword>
<dbReference type="GO" id="GO:0044772">
    <property type="term" value="P:mitotic cell cycle phase transition"/>
    <property type="evidence" value="ECO:0007669"/>
    <property type="project" value="InterPro"/>
</dbReference>
<gene>
    <name evidence="8" type="ORF">CLODIP_2_CD10089</name>
</gene>
<proteinExistence type="inferred from homology"/>
<dbReference type="PIRSF" id="PIRSF001771">
    <property type="entry name" value="Cyclin_A_B_D_E"/>
    <property type="match status" value="1"/>
</dbReference>
<dbReference type="EMBL" id="CADEPI010000137">
    <property type="protein sequence ID" value="CAB3376987.1"/>
    <property type="molecule type" value="Genomic_DNA"/>
</dbReference>
<feature type="domain" description="Cyclin-like" evidence="6">
    <location>
        <begin position="337"/>
        <end position="441"/>
    </location>
</feature>
<evidence type="ECO:0000313" key="9">
    <source>
        <dbReference type="Proteomes" id="UP000494165"/>
    </source>
</evidence>
<dbReference type="Gene3D" id="1.10.472.10">
    <property type="entry name" value="Cyclin-like"/>
    <property type="match status" value="2"/>
</dbReference>
<comment type="similarity">
    <text evidence="4">Belongs to the cyclin family.</text>
</comment>
<dbReference type="InterPro" id="IPR006671">
    <property type="entry name" value="Cyclin_N"/>
</dbReference>
<evidence type="ECO:0000256" key="3">
    <source>
        <dbReference type="ARBA" id="ARBA00023306"/>
    </source>
</evidence>